<keyword evidence="8" id="KW-0276">Fatty acid metabolism</keyword>
<comment type="caution">
    <text evidence="25">The sequence shown here is derived from an EMBL/GenBank/DDBJ whole genome shotgun (WGS) entry which is preliminary data.</text>
</comment>
<evidence type="ECO:0000256" key="7">
    <source>
        <dbReference type="ARBA" id="ARBA00022801"/>
    </source>
</evidence>
<comment type="subcellular location">
    <subcellularLocation>
        <location evidence="3">Cell projection</location>
        <location evidence="3">Ruffle membrane</location>
    </subcellularLocation>
    <subcellularLocation>
        <location evidence="2">Cytoplasm</location>
    </subcellularLocation>
    <subcellularLocation>
        <location evidence="1">Membrane</location>
        <topology evidence="1">Peripheral membrane protein</topology>
    </subcellularLocation>
</comment>
<evidence type="ECO:0000256" key="14">
    <source>
        <dbReference type="ARBA" id="ARBA00037002"/>
    </source>
</evidence>
<comment type="catalytic activity">
    <reaction evidence="19">
        <text>octanoyl-CoA + H2O = octanoate + CoA + H(+)</text>
        <dbReference type="Rhea" id="RHEA:30143"/>
        <dbReference type="ChEBI" id="CHEBI:15377"/>
        <dbReference type="ChEBI" id="CHEBI:15378"/>
        <dbReference type="ChEBI" id="CHEBI:25646"/>
        <dbReference type="ChEBI" id="CHEBI:57287"/>
        <dbReference type="ChEBI" id="CHEBI:57386"/>
    </reaction>
    <physiologicalReaction direction="left-to-right" evidence="19">
        <dbReference type="Rhea" id="RHEA:30144"/>
    </physiologicalReaction>
</comment>
<comment type="catalytic activity">
    <reaction evidence="23">
        <text>tetradecanoyl-CoA + H2O = tetradecanoate + CoA + H(+)</text>
        <dbReference type="Rhea" id="RHEA:40119"/>
        <dbReference type="ChEBI" id="CHEBI:15377"/>
        <dbReference type="ChEBI" id="CHEBI:15378"/>
        <dbReference type="ChEBI" id="CHEBI:30807"/>
        <dbReference type="ChEBI" id="CHEBI:57287"/>
        <dbReference type="ChEBI" id="CHEBI:57385"/>
    </reaction>
    <physiologicalReaction direction="left-to-right" evidence="23">
        <dbReference type="Rhea" id="RHEA:40120"/>
    </physiologicalReaction>
</comment>
<evidence type="ECO:0000259" key="24">
    <source>
        <dbReference type="Pfam" id="PF03061"/>
    </source>
</evidence>
<comment type="catalytic activity">
    <reaction evidence="13">
        <text>(5Z,8Z,11Z,14Z)-eicosatetraenoyl-CoA + H2O = (5Z,8Z,11Z,14Z)-eicosatetraenoate + CoA + H(+)</text>
        <dbReference type="Rhea" id="RHEA:40151"/>
        <dbReference type="ChEBI" id="CHEBI:15377"/>
        <dbReference type="ChEBI" id="CHEBI:15378"/>
        <dbReference type="ChEBI" id="CHEBI:32395"/>
        <dbReference type="ChEBI" id="CHEBI:57287"/>
        <dbReference type="ChEBI" id="CHEBI:57368"/>
    </reaction>
    <physiologicalReaction direction="left-to-right" evidence="13">
        <dbReference type="Rhea" id="RHEA:40152"/>
    </physiologicalReaction>
</comment>
<dbReference type="PANTHER" id="PTHR12418:SF19">
    <property type="entry name" value="ACYL-COENZYME A THIOESTERASE THEM4"/>
    <property type="match status" value="1"/>
</dbReference>
<evidence type="ECO:0000256" key="4">
    <source>
        <dbReference type="ARBA" id="ARBA00022475"/>
    </source>
</evidence>
<comment type="catalytic activity">
    <reaction evidence="22">
        <text>dodecanoyl-CoA + H2O = dodecanoate + CoA + H(+)</text>
        <dbReference type="Rhea" id="RHEA:30135"/>
        <dbReference type="ChEBI" id="CHEBI:15377"/>
        <dbReference type="ChEBI" id="CHEBI:15378"/>
        <dbReference type="ChEBI" id="CHEBI:18262"/>
        <dbReference type="ChEBI" id="CHEBI:57287"/>
        <dbReference type="ChEBI" id="CHEBI:57375"/>
    </reaction>
    <physiologicalReaction direction="left-to-right" evidence="22">
        <dbReference type="Rhea" id="RHEA:30136"/>
    </physiologicalReaction>
</comment>
<dbReference type="SUPFAM" id="SSF54637">
    <property type="entry name" value="Thioesterase/thiol ester dehydrase-isomerase"/>
    <property type="match status" value="1"/>
</dbReference>
<sequence length="164" mass="17315">MKGARMYDTEGLSITGTPCPDDAPCAVKSYEETRKAHLGCMVCGEGGPDAPAFGLRFIPDPAGGVLATFRTARRYQGYAGILHGGVISTLLDAAMVHCLFARGVTAVTAEMTVRFLREVPVDCDVCVGATLIGERHGVFQAVASLSRGGTRFAVAKGKFCRSVR</sequence>
<evidence type="ECO:0000313" key="25">
    <source>
        <dbReference type="EMBL" id="PIO97580.1"/>
    </source>
</evidence>
<evidence type="ECO:0000256" key="1">
    <source>
        <dbReference type="ARBA" id="ARBA00004170"/>
    </source>
</evidence>
<dbReference type="Pfam" id="PF03061">
    <property type="entry name" value="4HBT"/>
    <property type="match status" value="1"/>
</dbReference>
<gene>
    <name evidence="25" type="ORF">CJ014_19120</name>
</gene>
<evidence type="ECO:0000256" key="21">
    <source>
        <dbReference type="ARBA" id="ARBA00047969"/>
    </source>
</evidence>
<name>A0A2G9WTU7_9HYPH</name>
<organism evidence="25 26">
    <name type="scientific">Pleomorphomonas carboxyditropha</name>
    <dbReference type="NCBI Taxonomy" id="2023338"/>
    <lineage>
        <taxon>Bacteria</taxon>
        <taxon>Pseudomonadati</taxon>
        <taxon>Pseudomonadota</taxon>
        <taxon>Alphaproteobacteria</taxon>
        <taxon>Hyphomicrobiales</taxon>
        <taxon>Pleomorphomonadaceae</taxon>
        <taxon>Pleomorphomonas</taxon>
    </lineage>
</organism>
<evidence type="ECO:0000256" key="20">
    <source>
        <dbReference type="ARBA" id="ARBA00047734"/>
    </source>
</evidence>
<feature type="domain" description="Thioesterase" evidence="24">
    <location>
        <begin position="80"/>
        <end position="131"/>
    </location>
</feature>
<protein>
    <recommendedName>
        <fullName evidence="17">Acyl-coenzyme A thioesterase THEM4</fullName>
        <ecNumber evidence="16">3.1.2.2</ecNumber>
    </recommendedName>
    <alternativeName>
        <fullName evidence="18">Thioesterase superfamily member 4</fullName>
    </alternativeName>
</protein>
<dbReference type="AlphaFoldDB" id="A0A2G9WTU7"/>
<evidence type="ECO:0000256" key="12">
    <source>
        <dbReference type="ARBA" id="ARBA00023273"/>
    </source>
</evidence>
<dbReference type="GO" id="GO:0005737">
    <property type="term" value="C:cytoplasm"/>
    <property type="evidence" value="ECO:0007669"/>
    <property type="project" value="UniProtKB-SubCell"/>
</dbReference>
<dbReference type="CDD" id="cd03443">
    <property type="entry name" value="PaaI_thioesterase"/>
    <property type="match status" value="1"/>
</dbReference>
<dbReference type="EC" id="3.1.2.2" evidence="16"/>
<evidence type="ECO:0000256" key="11">
    <source>
        <dbReference type="ARBA" id="ARBA00023136"/>
    </source>
</evidence>
<reference evidence="25 26" key="1">
    <citation type="submission" date="2017-08" db="EMBL/GenBank/DDBJ databases">
        <title>Pleomorphomonas carboxidotrophicus sp. nov., a new mesophilic hydrogenogenic carboxidotroph.</title>
        <authorList>
            <person name="Esquivel-Elizondo S."/>
            <person name="Krajmalnik-Brown R."/>
            <person name="Maldonado J."/>
        </authorList>
    </citation>
    <scope>NUCLEOTIDE SEQUENCE [LARGE SCALE GENOMIC DNA]</scope>
    <source>
        <strain evidence="25 26">SVCO-16</strain>
    </source>
</reference>
<evidence type="ECO:0000256" key="16">
    <source>
        <dbReference type="ARBA" id="ARBA00038848"/>
    </source>
</evidence>
<evidence type="ECO:0000256" key="17">
    <source>
        <dbReference type="ARBA" id="ARBA00040123"/>
    </source>
</evidence>
<dbReference type="Proteomes" id="UP000231070">
    <property type="component" value="Unassembled WGS sequence"/>
</dbReference>
<comment type="catalytic activity">
    <reaction evidence="21">
        <text>decanoyl-CoA + H2O = decanoate + CoA + H(+)</text>
        <dbReference type="Rhea" id="RHEA:40059"/>
        <dbReference type="ChEBI" id="CHEBI:15377"/>
        <dbReference type="ChEBI" id="CHEBI:15378"/>
        <dbReference type="ChEBI" id="CHEBI:27689"/>
        <dbReference type="ChEBI" id="CHEBI:57287"/>
        <dbReference type="ChEBI" id="CHEBI:61430"/>
    </reaction>
    <physiologicalReaction direction="left-to-right" evidence="21">
        <dbReference type="Rhea" id="RHEA:40060"/>
    </physiologicalReaction>
</comment>
<dbReference type="InterPro" id="IPR052365">
    <property type="entry name" value="THEM4/THEM5_acyl-CoA_thioest"/>
</dbReference>
<dbReference type="InterPro" id="IPR006683">
    <property type="entry name" value="Thioestr_dom"/>
</dbReference>
<keyword evidence="4" id="KW-1003">Cell membrane</keyword>
<evidence type="ECO:0000256" key="15">
    <source>
        <dbReference type="ARBA" id="ARBA00038456"/>
    </source>
</evidence>
<keyword evidence="26" id="KW-1185">Reference proteome</keyword>
<dbReference type="GO" id="GO:0006631">
    <property type="term" value="P:fatty acid metabolic process"/>
    <property type="evidence" value="ECO:0007669"/>
    <property type="project" value="UniProtKB-KW"/>
</dbReference>
<dbReference type="OrthoDB" id="5297685at2"/>
<keyword evidence="7" id="KW-0378">Hydrolase</keyword>
<evidence type="ECO:0000256" key="22">
    <source>
        <dbReference type="ARBA" id="ARBA00048074"/>
    </source>
</evidence>
<comment type="catalytic activity">
    <reaction evidence="14">
        <text>(9Z)-octadecenoyl-CoA + H2O = (9Z)-octadecenoate + CoA + H(+)</text>
        <dbReference type="Rhea" id="RHEA:40139"/>
        <dbReference type="ChEBI" id="CHEBI:15377"/>
        <dbReference type="ChEBI" id="CHEBI:15378"/>
        <dbReference type="ChEBI" id="CHEBI:30823"/>
        <dbReference type="ChEBI" id="CHEBI:57287"/>
        <dbReference type="ChEBI" id="CHEBI:57387"/>
    </reaction>
    <physiologicalReaction direction="left-to-right" evidence="14">
        <dbReference type="Rhea" id="RHEA:40140"/>
    </physiologicalReaction>
</comment>
<keyword evidence="10" id="KW-0443">Lipid metabolism</keyword>
<comment type="similarity">
    <text evidence="15">Belongs to the THEM4/THEM5 thioesterase family.</text>
</comment>
<dbReference type="InterPro" id="IPR029069">
    <property type="entry name" value="HotDog_dom_sf"/>
</dbReference>
<evidence type="ECO:0000256" key="6">
    <source>
        <dbReference type="ARBA" id="ARBA00022703"/>
    </source>
</evidence>
<evidence type="ECO:0000256" key="18">
    <source>
        <dbReference type="ARBA" id="ARBA00043210"/>
    </source>
</evidence>
<accession>A0A2G9WTU7</accession>
<evidence type="ECO:0000256" key="19">
    <source>
        <dbReference type="ARBA" id="ARBA00047588"/>
    </source>
</evidence>
<keyword evidence="6" id="KW-0053">Apoptosis</keyword>
<dbReference type="Gene3D" id="3.10.129.10">
    <property type="entry name" value="Hotdog Thioesterase"/>
    <property type="match status" value="1"/>
</dbReference>
<keyword evidence="5" id="KW-0963">Cytoplasm</keyword>
<keyword evidence="11" id="KW-0472">Membrane</keyword>
<evidence type="ECO:0000256" key="23">
    <source>
        <dbReference type="ARBA" id="ARBA00048180"/>
    </source>
</evidence>
<evidence type="ECO:0000256" key="5">
    <source>
        <dbReference type="ARBA" id="ARBA00022490"/>
    </source>
</evidence>
<comment type="catalytic activity">
    <reaction evidence="20">
        <text>hexadecanoyl-CoA + H2O = hexadecanoate + CoA + H(+)</text>
        <dbReference type="Rhea" id="RHEA:16645"/>
        <dbReference type="ChEBI" id="CHEBI:7896"/>
        <dbReference type="ChEBI" id="CHEBI:15377"/>
        <dbReference type="ChEBI" id="CHEBI:15378"/>
        <dbReference type="ChEBI" id="CHEBI:57287"/>
        <dbReference type="ChEBI" id="CHEBI:57379"/>
        <dbReference type="EC" id="3.1.2.2"/>
    </reaction>
    <physiologicalReaction direction="left-to-right" evidence="20">
        <dbReference type="Rhea" id="RHEA:16646"/>
    </physiologicalReaction>
</comment>
<dbReference type="GO" id="GO:0016790">
    <property type="term" value="F:thiolester hydrolase activity"/>
    <property type="evidence" value="ECO:0007669"/>
    <property type="project" value="UniProtKB-ARBA"/>
</dbReference>
<dbReference type="PANTHER" id="PTHR12418">
    <property type="entry name" value="ACYL-COENZYME A THIOESTERASE THEM4"/>
    <property type="match status" value="1"/>
</dbReference>
<evidence type="ECO:0000256" key="9">
    <source>
        <dbReference type="ARBA" id="ARBA00022946"/>
    </source>
</evidence>
<evidence type="ECO:0000256" key="13">
    <source>
        <dbReference type="ARBA" id="ARBA00035852"/>
    </source>
</evidence>
<dbReference type="GO" id="GO:0016020">
    <property type="term" value="C:membrane"/>
    <property type="evidence" value="ECO:0007669"/>
    <property type="project" value="UniProtKB-SubCell"/>
</dbReference>
<dbReference type="EMBL" id="NQVN01000016">
    <property type="protein sequence ID" value="PIO97580.1"/>
    <property type="molecule type" value="Genomic_DNA"/>
</dbReference>
<evidence type="ECO:0000256" key="8">
    <source>
        <dbReference type="ARBA" id="ARBA00022832"/>
    </source>
</evidence>
<proteinExistence type="inferred from homology"/>
<keyword evidence="12" id="KW-0966">Cell projection</keyword>
<evidence type="ECO:0000256" key="10">
    <source>
        <dbReference type="ARBA" id="ARBA00023098"/>
    </source>
</evidence>
<evidence type="ECO:0000256" key="2">
    <source>
        <dbReference type="ARBA" id="ARBA00004496"/>
    </source>
</evidence>
<evidence type="ECO:0000313" key="26">
    <source>
        <dbReference type="Proteomes" id="UP000231070"/>
    </source>
</evidence>
<keyword evidence="9" id="KW-0809">Transit peptide</keyword>
<evidence type="ECO:0000256" key="3">
    <source>
        <dbReference type="ARBA" id="ARBA00004632"/>
    </source>
</evidence>